<dbReference type="EMBL" id="FQUA01000002">
    <property type="protein sequence ID" value="SHE46007.1"/>
    <property type="molecule type" value="Genomic_DNA"/>
</dbReference>
<dbReference type="Gene3D" id="3.30.1540.10">
    <property type="entry name" value="formyl-coa transferase, domain 3"/>
    <property type="match status" value="1"/>
</dbReference>
<organism evidence="3 5">
    <name type="scientific">Anaerotignum propionicum DSM 1682</name>
    <dbReference type="NCBI Taxonomy" id="991789"/>
    <lineage>
        <taxon>Bacteria</taxon>
        <taxon>Bacillati</taxon>
        <taxon>Bacillota</taxon>
        <taxon>Clostridia</taxon>
        <taxon>Lachnospirales</taxon>
        <taxon>Anaerotignaceae</taxon>
        <taxon>Anaerotignum</taxon>
    </lineage>
</organism>
<evidence type="ECO:0000313" key="5">
    <source>
        <dbReference type="Proteomes" id="UP000184204"/>
    </source>
</evidence>
<name>A0A0X8VC45_ANAPI</name>
<proteinExistence type="predicted"/>
<dbReference type="Gene3D" id="3.40.50.10540">
    <property type="entry name" value="Crotonobetainyl-coa:carnitine coa-transferase, domain 1"/>
    <property type="match status" value="1"/>
</dbReference>
<dbReference type="SMR" id="A0A0X8VC45"/>
<dbReference type="InterPro" id="IPR023606">
    <property type="entry name" value="CoA-Trfase_III_dom_1_sf"/>
</dbReference>
<evidence type="ECO:0000313" key="3">
    <source>
        <dbReference type="EMBL" id="SHE46007.1"/>
    </source>
</evidence>
<dbReference type="Proteomes" id="UP000068026">
    <property type="component" value="Chromosome"/>
</dbReference>
<reference evidence="2 4" key="1">
    <citation type="journal article" date="2016" name="Genome Announc.">
        <title>Complete Genome Sequence of the Amino Acid-Fermenting Clostridium propionicum X2 (DSM 1682).</title>
        <authorList>
            <person name="Poehlein A."/>
            <person name="Schlien K."/>
            <person name="Chowdhury N.P."/>
            <person name="Gottschalk G."/>
            <person name="Buckel W."/>
            <person name="Daniel R."/>
        </authorList>
    </citation>
    <scope>NUCLEOTIDE SEQUENCE [LARGE SCALE GENOMIC DNA]</scope>
    <source>
        <strain evidence="2 4">X2</strain>
    </source>
</reference>
<dbReference type="PANTHER" id="PTHR48207:SF3">
    <property type="entry name" value="SUCCINATE--HYDROXYMETHYLGLUTARATE COA-TRANSFERASE"/>
    <property type="match status" value="1"/>
</dbReference>
<dbReference type="Proteomes" id="UP000184204">
    <property type="component" value="Unassembled WGS sequence"/>
</dbReference>
<dbReference type="PANTHER" id="PTHR48207">
    <property type="entry name" value="SUCCINATE--HYDROXYMETHYLGLUTARATE COA-TRANSFERASE"/>
    <property type="match status" value="1"/>
</dbReference>
<evidence type="ECO:0000313" key="2">
    <source>
        <dbReference type="EMBL" id="AMJ40276.1"/>
    </source>
</evidence>
<accession>A0A0X8VC45</accession>
<sequence>MKRPLEGIRVLDLTQAYSGPFCTMNLADHGAEVIKIERPGSGDQTRGWGPMENDYSGYYAYINRNKKGITLNLASEEGKKVFAELVKSADVICENYKVGVLEKLGFSYEVLKELNPRIIYGSISGFGLTGELSSRPCYDIVAQAMSGMMSVTGFADGPPCKIGPSVGDSYTGAYLCMGVLMALYEREKTGVGRRIDVGMVDTLFSTMENFVVEYTIAGKHPHRAGNQDPSIAPFDSFRAKDSDFVMGCGTNKMFAGLCKAMGREDLIDDPRFNTNLNRCDNYLNDLKPIIEEWTQTKTVAELEEIICGLSIPFGPILTIPEISEHSLTKERNMLWEVYQPGMDRTIRIPGSPIKIHGEEDKAQKGAPILGEDNFAVYAEILGLSVEEIKSLEEKNVI</sequence>
<dbReference type="Pfam" id="PF02515">
    <property type="entry name" value="CoA_transf_3"/>
    <property type="match status" value="1"/>
</dbReference>
<gene>
    <name evidence="2" type="primary">frc</name>
    <name evidence="2" type="ORF">CPRO_06740</name>
    <name evidence="3" type="ORF">SAMN02745151_00803</name>
</gene>
<protein>
    <submittedName>
        <fullName evidence="3">CoA:oxalate CoA-transferase</fullName>
    </submittedName>
    <submittedName>
        <fullName evidence="2">Formyl-coenzyme A transferase</fullName>
        <ecNumber evidence="2">2.8.3.16</ecNumber>
    </submittedName>
</protein>
<dbReference type="GO" id="GO:0033608">
    <property type="term" value="F:formyl-CoA transferase activity"/>
    <property type="evidence" value="ECO:0007669"/>
    <property type="project" value="UniProtKB-EC"/>
</dbReference>
<keyword evidence="1 2" id="KW-0808">Transferase</keyword>
<reference evidence="4" key="2">
    <citation type="submission" date="2016-01" db="EMBL/GenBank/DDBJ databases">
        <authorList>
            <person name="Poehlein A."/>
            <person name="Schlien K."/>
            <person name="Gottschalk G."/>
            <person name="Buckel W."/>
            <person name="Daniel R."/>
        </authorList>
    </citation>
    <scope>NUCLEOTIDE SEQUENCE [LARGE SCALE GENOMIC DNA]</scope>
    <source>
        <strain evidence="4">X2</strain>
    </source>
</reference>
<evidence type="ECO:0000313" key="4">
    <source>
        <dbReference type="Proteomes" id="UP000068026"/>
    </source>
</evidence>
<reference evidence="3" key="3">
    <citation type="submission" date="2016-11" db="EMBL/GenBank/DDBJ databases">
        <authorList>
            <person name="Varghese N."/>
            <person name="Submissions S."/>
        </authorList>
    </citation>
    <scope>NUCLEOTIDE SEQUENCE</scope>
    <source>
        <strain evidence="3">DSM 1682</strain>
    </source>
</reference>
<dbReference type="InterPro" id="IPR044855">
    <property type="entry name" value="CoA-Trfase_III_dom3_sf"/>
</dbReference>
<reference evidence="5" key="4">
    <citation type="submission" date="2016-11" db="EMBL/GenBank/DDBJ databases">
        <authorList>
            <person name="Jaros S."/>
            <person name="Januszkiewicz K."/>
            <person name="Wedrychowicz H."/>
        </authorList>
    </citation>
    <scope>NUCLEOTIDE SEQUENCE [LARGE SCALE GENOMIC DNA]</scope>
    <source>
        <strain evidence="5">DSM 1682</strain>
    </source>
</reference>
<dbReference type="EMBL" id="CP014223">
    <property type="protein sequence ID" value="AMJ40276.1"/>
    <property type="molecule type" value="Genomic_DNA"/>
</dbReference>
<dbReference type="SUPFAM" id="SSF89796">
    <property type="entry name" value="CoA-transferase family III (CaiB/BaiF)"/>
    <property type="match status" value="1"/>
</dbReference>
<dbReference type="OrthoDB" id="9797653at2"/>
<dbReference type="RefSeq" id="WP_066047836.1">
    <property type="nucleotide sequence ID" value="NZ_CP014223.1"/>
</dbReference>
<keyword evidence="4" id="KW-1185">Reference proteome</keyword>
<evidence type="ECO:0000256" key="1">
    <source>
        <dbReference type="ARBA" id="ARBA00022679"/>
    </source>
</evidence>
<dbReference type="KEGG" id="cpro:CPRO_06740"/>
<dbReference type="EC" id="2.8.3.16" evidence="2"/>
<dbReference type="AlphaFoldDB" id="A0A0X8VC45"/>
<dbReference type="InterPro" id="IPR003673">
    <property type="entry name" value="CoA-Trfase_fam_III"/>
</dbReference>
<dbReference type="InterPro" id="IPR050483">
    <property type="entry name" value="CoA-transferase_III_domain"/>
</dbReference>